<organism evidence="1 2">
    <name type="scientific">Aromatoleum toluvorans</name>
    <dbReference type="NCBI Taxonomy" id="92002"/>
    <lineage>
        <taxon>Bacteria</taxon>
        <taxon>Pseudomonadati</taxon>
        <taxon>Pseudomonadota</taxon>
        <taxon>Betaproteobacteria</taxon>
        <taxon>Rhodocyclales</taxon>
        <taxon>Rhodocyclaceae</taxon>
        <taxon>Aromatoleum</taxon>
    </lineage>
</organism>
<name>A0ABX1Q1G8_9RHOO</name>
<proteinExistence type="predicted"/>
<accession>A0ABX1Q1G8</accession>
<dbReference type="EMBL" id="WTVN01000015">
    <property type="protein sequence ID" value="NMG44360.1"/>
    <property type="molecule type" value="Genomic_DNA"/>
</dbReference>
<evidence type="ECO:0000313" key="1">
    <source>
        <dbReference type="EMBL" id="NMG44360.1"/>
    </source>
</evidence>
<dbReference type="Proteomes" id="UP000623795">
    <property type="component" value="Unassembled WGS sequence"/>
</dbReference>
<reference evidence="1 2" key="1">
    <citation type="submission" date="2019-12" db="EMBL/GenBank/DDBJ databases">
        <title>Comparative genomics gives insights into the taxonomy of the Azoarcus-Aromatoleum group and reveals separate origins of nif in the plant-associated Azoarcus and non-plant-associated Aromatoleum sub-groups.</title>
        <authorList>
            <person name="Lafos M."/>
            <person name="Maluk M."/>
            <person name="Batista M."/>
            <person name="Junghare M."/>
            <person name="Carmona M."/>
            <person name="Faoro H."/>
            <person name="Cruz L.M."/>
            <person name="Battistoni F."/>
            <person name="De Souza E."/>
            <person name="Pedrosa F."/>
            <person name="Chen W.-M."/>
            <person name="Poole P.S."/>
            <person name="Dixon R.A."/>
            <person name="James E.K."/>
        </authorList>
    </citation>
    <scope>NUCLEOTIDE SEQUENCE [LARGE SCALE GENOMIC DNA]</scope>
    <source>
        <strain evidence="1 2">Td21</strain>
    </source>
</reference>
<evidence type="ECO:0008006" key="3">
    <source>
        <dbReference type="Google" id="ProtNLM"/>
    </source>
</evidence>
<gene>
    <name evidence="1" type="ORF">GPA22_11540</name>
</gene>
<protein>
    <recommendedName>
        <fullName evidence="3">PilZ domain-containing protein</fullName>
    </recommendedName>
</protein>
<keyword evidence="2" id="KW-1185">Reference proteome</keyword>
<sequence>MSDESNRGRTQAMHATARALSMQARLVEVLAEFRALDHEFAKFPHLDSGSVETCHRAIASLDDDVHECLASARGILAAIGDDRDCRALLFAGRDILGTLLDHLERCLQAFERGSHGVPERNALADLRLRLARTAADRVIWELCSSGPAHPRLWRWLGMAFVRAPSVAAVAKMGTRADESVEFHYVRAIAASTASLDLLAPQLLSAVDDLLRLVTPVLRLESGRFDGATHFVDPLGGEAPHRITGVTESVPGRWFFTPLTASAVLNQFAVRHASDASAPSDPLDASLQTLAVEHLLRHWSEVPPVRRHRRHLLDGKLTAVAGIEALKRVFAGETGVTREEWQLRDASRSGIGAITASRSIRIGQLIGVHLVDGQGWQLGLVRRTWAQGGDTNLVGLELLSSRPVVAHVDDGRCPAEVLLCDPLLRGEAVRVVVPSRTLSAPSVPLFVTGNGSVQKLKPLDASYVGDGFELRVYQVL</sequence>
<evidence type="ECO:0000313" key="2">
    <source>
        <dbReference type="Proteomes" id="UP000623795"/>
    </source>
</evidence>
<comment type="caution">
    <text evidence="1">The sequence shown here is derived from an EMBL/GenBank/DDBJ whole genome shotgun (WGS) entry which is preliminary data.</text>
</comment>